<evidence type="ECO:0000256" key="10">
    <source>
        <dbReference type="SAM" id="Phobius"/>
    </source>
</evidence>
<feature type="transmembrane region" description="Helical" evidence="10">
    <location>
        <begin position="120"/>
        <end position="145"/>
    </location>
</feature>
<keyword evidence="8" id="KW-0482">Metalloprotease</keyword>
<accession>A0A6J6VMD2</accession>
<dbReference type="Gene3D" id="2.30.42.10">
    <property type="match status" value="1"/>
</dbReference>
<dbReference type="InterPro" id="IPR004387">
    <property type="entry name" value="Pept_M50_Zn"/>
</dbReference>
<dbReference type="PANTHER" id="PTHR42837">
    <property type="entry name" value="REGULATOR OF SIGMA-E PROTEASE RSEP"/>
    <property type="match status" value="1"/>
</dbReference>
<reference evidence="12" key="1">
    <citation type="submission" date="2020-05" db="EMBL/GenBank/DDBJ databases">
        <authorList>
            <person name="Chiriac C."/>
            <person name="Salcher M."/>
            <person name="Ghai R."/>
            <person name="Kavagutti S V."/>
        </authorList>
    </citation>
    <scope>NUCLEOTIDE SEQUENCE</scope>
</reference>
<dbReference type="PANTHER" id="PTHR42837:SF2">
    <property type="entry name" value="MEMBRANE METALLOPROTEASE ARASP2, CHLOROPLASTIC-RELATED"/>
    <property type="match status" value="1"/>
</dbReference>
<gene>
    <name evidence="12" type="ORF">UFOPK2958_00059</name>
</gene>
<dbReference type="GO" id="GO:0004222">
    <property type="term" value="F:metalloendopeptidase activity"/>
    <property type="evidence" value="ECO:0007669"/>
    <property type="project" value="InterPro"/>
</dbReference>
<evidence type="ECO:0000256" key="9">
    <source>
        <dbReference type="ARBA" id="ARBA00023136"/>
    </source>
</evidence>
<keyword evidence="7 10" id="KW-1133">Transmembrane helix</keyword>
<proteinExistence type="predicted"/>
<feature type="transmembrane region" description="Helical" evidence="10">
    <location>
        <begin position="12"/>
        <end position="42"/>
    </location>
</feature>
<evidence type="ECO:0000256" key="5">
    <source>
        <dbReference type="ARBA" id="ARBA00022801"/>
    </source>
</evidence>
<dbReference type="GO" id="GO:0016020">
    <property type="term" value="C:membrane"/>
    <property type="evidence" value="ECO:0007669"/>
    <property type="project" value="UniProtKB-SubCell"/>
</dbReference>
<dbReference type="Pfam" id="PF02163">
    <property type="entry name" value="Peptidase_M50"/>
    <property type="match status" value="1"/>
</dbReference>
<evidence type="ECO:0000256" key="4">
    <source>
        <dbReference type="ARBA" id="ARBA00022692"/>
    </source>
</evidence>
<evidence type="ECO:0000256" key="1">
    <source>
        <dbReference type="ARBA" id="ARBA00001947"/>
    </source>
</evidence>
<evidence type="ECO:0000256" key="3">
    <source>
        <dbReference type="ARBA" id="ARBA00022670"/>
    </source>
</evidence>
<keyword evidence="5" id="KW-0378">Hydrolase</keyword>
<evidence type="ECO:0000313" key="12">
    <source>
        <dbReference type="EMBL" id="CAB4773641.1"/>
    </source>
</evidence>
<sequence>MSTEPRASWKEVAIAVMVIVLMIRLGGWLLPAVIAAVLLMVVGHELGHFLTAKWTGMKATEFFVGFGPRIWSFRRGETEYGIKALPLGGYVKITGMSSLEQLDDSDEPRSYRAQSYPRRLLVASAGSIMHVIMASLLLIVSYSALGVPDSSKIQIAGFTKWDGHIKNVAQLAGIQRGDVVERISNLTTGRVTDVHGGSSLIDAVADSSNEPLELTIRRDGALRTFTVTPVDGRTLHSGGVQLVAPTEPAHGFLGISLENPNKRVAPWTAVPTVATTVGTMIKDATLSVPKMFSPSQLGNLFNNVTNNSVGQQSAQTGNRPVSGVGAVRLAVESAHAGPREFIALFATLNIFIGVLNMFPMMPLDGGLVLVATYERIRTRKGQPRYQADLNRLAPFVFLFLGLLAFIFLTTLYLDIVHPINNPFQ</sequence>
<feature type="transmembrane region" description="Helical" evidence="10">
    <location>
        <begin position="392"/>
        <end position="413"/>
    </location>
</feature>
<evidence type="ECO:0000256" key="7">
    <source>
        <dbReference type="ARBA" id="ARBA00022989"/>
    </source>
</evidence>
<keyword evidence="3" id="KW-0645">Protease</keyword>
<dbReference type="InterPro" id="IPR008915">
    <property type="entry name" value="Peptidase_M50"/>
</dbReference>
<dbReference type="SUPFAM" id="SSF50156">
    <property type="entry name" value="PDZ domain-like"/>
    <property type="match status" value="1"/>
</dbReference>
<comment type="cofactor">
    <cofactor evidence="1">
        <name>Zn(2+)</name>
        <dbReference type="ChEBI" id="CHEBI:29105"/>
    </cofactor>
</comment>
<comment type="subcellular location">
    <subcellularLocation>
        <location evidence="2">Membrane</location>
        <topology evidence="2">Multi-pass membrane protein</topology>
    </subcellularLocation>
</comment>
<evidence type="ECO:0000256" key="2">
    <source>
        <dbReference type="ARBA" id="ARBA00004141"/>
    </source>
</evidence>
<keyword evidence="4 10" id="KW-0812">Transmembrane</keyword>
<protein>
    <submittedName>
        <fullName evidence="12">Unannotated protein</fullName>
    </submittedName>
</protein>
<evidence type="ECO:0000256" key="8">
    <source>
        <dbReference type="ARBA" id="ARBA00023049"/>
    </source>
</evidence>
<dbReference type="GO" id="GO:0006508">
    <property type="term" value="P:proteolysis"/>
    <property type="evidence" value="ECO:0007669"/>
    <property type="project" value="UniProtKB-KW"/>
</dbReference>
<dbReference type="InterPro" id="IPR036034">
    <property type="entry name" value="PDZ_sf"/>
</dbReference>
<dbReference type="AlphaFoldDB" id="A0A6J6VMD2"/>
<feature type="transmembrane region" description="Helical" evidence="10">
    <location>
        <begin position="341"/>
        <end position="371"/>
    </location>
</feature>
<dbReference type="CDD" id="cd06163">
    <property type="entry name" value="S2P-M50_PDZ_RseP-like"/>
    <property type="match status" value="1"/>
</dbReference>
<keyword evidence="6" id="KW-0862">Zinc</keyword>
<keyword evidence="9 10" id="KW-0472">Membrane</keyword>
<evidence type="ECO:0000256" key="6">
    <source>
        <dbReference type="ARBA" id="ARBA00022833"/>
    </source>
</evidence>
<evidence type="ECO:0000259" key="11">
    <source>
        <dbReference type="Pfam" id="PF02163"/>
    </source>
</evidence>
<name>A0A6J6VMD2_9ZZZZ</name>
<feature type="domain" description="Peptidase M50" evidence="11">
    <location>
        <begin position="33"/>
        <end position="396"/>
    </location>
</feature>
<dbReference type="EMBL" id="CAFAAB010000003">
    <property type="protein sequence ID" value="CAB4773641.1"/>
    <property type="molecule type" value="Genomic_DNA"/>
</dbReference>
<organism evidence="12">
    <name type="scientific">freshwater metagenome</name>
    <dbReference type="NCBI Taxonomy" id="449393"/>
    <lineage>
        <taxon>unclassified sequences</taxon>
        <taxon>metagenomes</taxon>
        <taxon>ecological metagenomes</taxon>
    </lineage>
</organism>